<sequence>MLTSSTSSSVQHLNWFLLPNFTSPNNNLLPSSVTITSNNIVSSFFQNEVLQGIECILIFNSVTYCSFIVYSLELSRLNFPMKYYLKLKFTKNHFCLKLNIPNNSVRTLTYSS</sequence>
<dbReference type="Proteomes" id="UP001054837">
    <property type="component" value="Unassembled WGS sequence"/>
</dbReference>
<accession>A0AAV4T2P5</accession>
<reference evidence="1 2" key="1">
    <citation type="submission" date="2021-06" db="EMBL/GenBank/DDBJ databases">
        <title>Caerostris darwini draft genome.</title>
        <authorList>
            <person name="Kono N."/>
            <person name="Arakawa K."/>
        </authorList>
    </citation>
    <scope>NUCLEOTIDE SEQUENCE [LARGE SCALE GENOMIC DNA]</scope>
</reference>
<name>A0AAV4T2P5_9ARAC</name>
<dbReference type="EMBL" id="BPLQ01008847">
    <property type="protein sequence ID" value="GIY39832.1"/>
    <property type="molecule type" value="Genomic_DNA"/>
</dbReference>
<evidence type="ECO:0000313" key="2">
    <source>
        <dbReference type="Proteomes" id="UP001054837"/>
    </source>
</evidence>
<proteinExistence type="predicted"/>
<dbReference type="AlphaFoldDB" id="A0AAV4T2P5"/>
<evidence type="ECO:0000313" key="1">
    <source>
        <dbReference type="EMBL" id="GIY39832.1"/>
    </source>
</evidence>
<gene>
    <name evidence="1" type="ORF">CDAR_526471</name>
</gene>
<comment type="caution">
    <text evidence="1">The sequence shown here is derived from an EMBL/GenBank/DDBJ whole genome shotgun (WGS) entry which is preliminary data.</text>
</comment>
<organism evidence="1 2">
    <name type="scientific">Caerostris darwini</name>
    <dbReference type="NCBI Taxonomy" id="1538125"/>
    <lineage>
        <taxon>Eukaryota</taxon>
        <taxon>Metazoa</taxon>
        <taxon>Ecdysozoa</taxon>
        <taxon>Arthropoda</taxon>
        <taxon>Chelicerata</taxon>
        <taxon>Arachnida</taxon>
        <taxon>Araneae</taxon>
        <taxon>Araneomorphae</taxon>
        <taxon>Entelegynae</taxon>
        <taxon>Araneoidea</taxon>
        <taxon>Araneidae</taxon>
        <taxon>Caerostris</taxon>
    </lineage>
</organism>
<protein>
    <submittedName>
        <fullName evidence="1">Uncharacterized protein</fullName>
    </submittedName>
</protein>
<keyword evidence="2" id="KW-1185">Reference proteome</keyword>